<gene>
    <name evidence="1" type="ORF">ElP_19230</name>
</gene>
<proteinExistence type="predicted"/>
<dbReference type="EMBL" id="CP036426">
    <property type="protein sequence ID" value="QDV34042.1"/>
    <property type="molecule type" value="Genomic_DNA"/>
</dbReference>
<accession>A0A518GZN0</accession>
<name>A0A518GZN0_9BACT</name>
<keyword evidence="2" id="KW-1185">Reference proteome</keyword>
<evidence type="ECO:0000313" key="2">
    <source>
        <dbReference type="Proteomes" id="UP000317835"/>
    </source>
</evidence>
<dbReference type="RefSeq" id="WP_145268644.1">
    <property type="nucleotide sequence ID" value="NZ_CP036426.1"/>
</dbReference>
<dbReference type="AlphaFoldDB" id="A0A518GZN0"/>
<protein>
    <submittedName>
        <fullName evidence="1">Uncharacterized protein</fullName>
    </submittedName>
</protein>
<organism evidence="1 2">
    <name type="scientific">Tautonia plasticadhaerens</name>
    <dbReference type="NCBI Taxonomy" id="2527974"/>
    <lineage>
        <taxon>Bacteria</taxon>
        <taxon>Pseudomonadati</taxon>
        <taxon>Planctomycetota</taxon>
        <taxon>Planctomycetia</taxon>
        <taxon>Isosphaerales</taxon>
        <taxon>Isosphaeraceae</taxon>
        <taxon>Tautonia</taxon>
    </lineage>
</organism>
<reference evidence="1 2" key="1">
    <citation type="submission" date="2019-02" db="EMBL/GenBank/DDBJ databases">
        <title>Deep-cultivation of Planctomycetes and their phenomic and genomic characterization uncovers novel biology.</title>
        <authorList>
            <person name="Wiegand S."/>
            <person name="Jogler M."/>
            <person name="Boedeker C."/>
            <person name="Pinto D."/>
            <person name="Vollmers J."/>
            <person name="Rivas-Marin E."/>
            <person name="Kohn T."/>
            <person name="Peeters S.H."/>
            <person name="Heuer A."/>
            <person name="Rast P."/>
            <person name="Oberbeckmann S."/>
            <person name="Bunk B."/>
            <person name="Jeske O."/>
            <person name="Meyerdierks A."/>
            <person name="Storesund J.E."/>
            <person name="Kallscheuer N."/>
            <person name="Luecker S."/>
            <person name="Lage O.M."/>
            <person name="Pohl T."/>
            <person name="Merkel B.J."/>
            <person name="Hornburger P."/>
            <person name="Mueller R.-W."/>
            <person name="Bruemmer F."/>
            <person name="Labrenz M."/>
            <person name="Spormann A.M."/>
            <person name="Op den Camp H."/>
            <person name="Overmann J."/>
            <person name="Amann R."/>
            <person name="Jetten M.S.M."/>
            <person name="Mascher T."/>
            <person name="Medema M.H."/>
            <person name="Devos D.P."/>
            <person name="Kaster A.-K."/>
            <person name="Ovreas L."/>
            <person name="Rohde M."/>
            <person name="Galperin M.Y."/>
            <person name="Jogler C."/>
        </authorList>
    </citation>
    <scope>NUCLEOTIDE SEQUENCE [LARGE SCALE GENOMIC DNA]</scope>
    <source>
        <strain evidence="1 2">ElP</strain>
    </source>
</reference>
<evidence type="ECO:0000313" key="1">
    <source>
        <dbReference type="EMBL" id="QDV34042.1"/>
    </source>
</evidence>
<dbReference type="KEGG" id="tpla:ElP_19230"/>
<sequence length="88" mass="9573">MIAARIRYDGDLDERPSRLALGGPGRRTFSQEDLRDLRDRVVAVCTREGMTADELAAAMDLSVRAIFKSRSRIKARILRVLGGAGGAG</sequence>
<dbReference type="Proteomes" id="UP000317835">
    <property type="component" value="Chromosome"/>
</dbReference>